<keyword evidence="2" id="KW-1185">Reference proteome</keyword>
<dbReference type="EMBL" id="KQ971372">
    <property type="protein sequence ID" value="EFA09814.1"/>
    <property type="molecule type" value="Genomic_DNA"/>
</dbReference>
<accession>D6X302</accession>
<gene>
    <name evidence="1" type="primary">GLEAN_11959</name>
    <name evidence="1" type="ORF">TcasGA2_TC011959</name>
</gene>
<dbReference type="AlphaFoldDB" id="D6X302"/>
<proteinExistence type="predicted"/>
<reference evidence="1 2" key="1">
    <citation type="journal article" date="2008" name="Nature">
        <title>The genome of the model beetle and pest Tribolium castaneum.</title>
        <authorList>
            <consortium name="Tribolium Genome Sequencing Consortium"/>
            <person name="Richards S."/>
            <person name="Gibbs R.A."/>
            <person name="Weinstock G.M."/>
            <person name="Brown S.J."/>
            <person name="Denell R."/>
            <person name="Beeman R.W."/>
            <person name="Gibbs R."/>
            <person name="Beeman R.W."/>
            <person name="Brown S.J."/>
            <person name="Bucher G."/>
            <person name="Friedrich M."/>
            <person name="Grimmelikhuijzen C.J."/>
            <person name="Klingler M."/>
            <person name="Lorenzen M."/>
            <person name="Richards S."/>
            <person name="Roth S."/>
            <person name="Schroder R."/>
            <person name="Tautz D."/>
            <person name="Zdobnov E.M."/>
            <person name="Muzny D."/>
            <person name="Gibbs R.A."/>
            <person name="Weinstock G.M."/>
            <person name="Attaway T."/>
            <person name="Bell S."/>
            <person name="Buhay C.J."/>
            <person name="Chandrabose M.N."/>
            <person name="Chavez D."/>
            <person name="Clerk-Blankenburg K.P."/>
            <person name="Cree A."/>
            <person name="Dao M."/>
            <person name="Davis C."/>
            <person name="Chacko J."/>
            <person name="Dinh H."/>
            <person name="Dugan-Rocha S."/>
            <person name="Fowler G."/>
            <person name="Garner T.T."/>
            <person name="Garnes J."/>
            <person name="Gnirke A."/>
            <person name="Hawes A."/>
            <person name="Hernandez J."/>
            <person name="Hines S."/>
            <person name="Holder M."/>
            <person name="Hume J."/>
            <person name="Jhangiani S.N."/>
            <person name="Joshi V."/>
            <person name="Khan Z.M."/>
            <person name="Jackson L."/>
            <person name="Kovar C."/>
            <person name="Kowis A."/>
            <person name="Lee S."/>
            <person name="Lewis L.R."/>
            <person name="Margolis J."/>
            <person name="Morgan M."/>
            <person name="Nazareth L.V."/>
            <person name="Nguyen N."/>
            <person name="Okwuonu G."/>
            <person name="Parker D."/>
            <person name="Richards S."/>
            <person name="Ruiz S.J."/>
            <person name="Santibanez J."/>
            <person name="Savard J."/>
            <person name="Scherer S.E."/>
            <person name="Schneider B."/>
            <person name="Sodergren E."/>
            <person name="Tautz D."/>
            <person name="Vattahil S."/>
            <person name="Villasana D."/>
            <person name="White C.S."/>
            <person name="Wright R."/>
            <person name="Park Y."/>
            <person name="Beeman R.W."/>
            <person name="Lord J."/>
            <person name="Oppert B."/>
            <person name="Lorenzen M."/>
            <person name="Brown S."/>
            <person name="Wang L."/>
            <person name="Savard J."/>
            <person name="Tautz D."/>
            <person name="Richards S."/>
            <person name="Weinstock G."/>
            <person name="Gibbs R.A."/>
            <person name="Liu Y."/>
            <person name="Worley K."/>
            <person name="Weinstock G."/>
            <person name="Elsik C.G."/>
            <person name="Reese J.T."/>
            <person name="Elhaik E."/>
            <person name="Landan G."/>
            <person name="Graur D."/>
            <person name="Arensburger P."/>
            <person name="Atkinson P."/>
            <person name="Beeman R.W."/>
            <person name="Beidler J."/>
            <person name="Brown S.J."/>
            <person name="Demuth J.P."/>
            <person name="Drury D.W."/>
            <person name="Du Y.Z."/>
            <person name="Fujiwara H."/>
            <person name="Lorenzen M."/>
            <person name="Maselli V."/>
            <person name="Osanai M."/>
            <person name="Park Y."/>
            <person name="Robertson H.M."/>
            <person name="Tu Z."/>
            <person name="Wang J.J."/>
            <person name="Wang S."/>
            <person name="Richards S."/>
            <person name="Song H."/>
            <person name="Zhang L."/>
            <person name="Sodergren E."/>
            <person name="Werner D."/>
            <person name="Stanke M."/>
            <person name="Morgenstern B."/>
            <person name="Solovyev V."/>
            <person name="Kosarev P."/>
            <person name="Brown G."/>
            <person name="Chen H.C."/>
            <person name="Ermolaeva O."/>
            <person name="Hlavina W."/>
            <person name="Kapustin Y."/>
            <person name="Kiryutin B."/>
            <person name="Kitts P."/>
            <person name="Maglott D."/>
            <person name="Pruitt K."/>
            <person name="Sapojnikov V."/>
            <person name="Souvorov A."/>
            <person name="Mackey A.J."/>
            <person name="Waterhouse R.M."/>
            <person name="Wyder S."/>
            <person name="Zdobnov E.M."/>
            <person name="Zdobnov E.M."/>
            <person name="Wyder S."/>
            <person name="Kriventseva E.V."/>
            <person name="Kadowaki T."/>
            <person name="Bork P."/>
            <person name="Aranda M."/>
            <person name="Bao R."/>
            <person name="Beermann A."/>
            <person name="Berns N."/>
            <person name="Bolognesi R."/>
            <person name="Bonneton F."/>
            <person name="Bopp D."/>
            <person name="Brown S.J."/>
            <person name="Bucher G."/>
            <person name="Butts T."/>
            <person name="Chaumot A."/>
            <person name="Denell R.E."/>
            <person name="Ferrier D.E."/>
            <person name="Friedrich M."/>
            <person name="Gordon C.M."/>
            <person name="Jindra M."/>
            <person name="Klingler M."/>
            <person name="Lan Q."/>
            <person name="Lattorff H.M."/>
            <person name="Laudet V."/>
            <person name="von Levetsow C."/>
            <person name="Liu Z."/>
            <person name="Lutz R."/>
            <person name="Lynch J.A."/>
            <person name="da Fonseca R.N."/>
            <person name="Posnien N."/>
            <person name="Reuter R."/>
            <person name="Roth S."/>
            <person name="Savard J."/>
            <person name="Schinko J.B."/>
            <person name="Schmitt C."/>
            <person name="Schoppmeier M."/>
            <person name="Schroder R."/>
            <person name="Shippy T.D."/>
            <person name="Simonnet F."/>
            <person name="Marques-Souza H."/>
            <person name="Tautz D."/>
            <person name="Tomoyasu Y."/>
            <person name="Trauner J."/>
            <person name="Van der Zee M."/>
            <person name="Vervoort M."/>
            <person name="Wittkopp N."/>
            <person name="Wimmer E.A."/>
            <person name="Yang X."/>
            <person name="Jones A.K."/>
            <person name="Sattelle D.B."/>
            <person name="Ebert P.R."/>
            <person name="Nelson D."/>
            <person name="Scott J.G."/>
            <person name="Beeman R.W."/>
            <person name="Muthukrishnan S."/>
            <person name="Kramer K.J."/>
            <person name="Arakane Y."/>
            <person name="Beeman R.W."/>
            <person name="Zhu Q."/>
            <person name="Hogenkamp D."/>
            <person name="Dixit R."/>
            <person name="Oppert B."/>
            <person name="Jiang H."/>
            <person name="Zou Z."/>
            <person name="Marshall J."/>
            <person name="Elpidina E."/>
            <person name="Vinokurov K."/>
            <person name="Oppert C."/>
            <person name="Zou Z."/>
            <person name="Evans J."/>
            <person name="Lu Z."/>
            <person name="Zhao P."/>
            <person name="Sumathipala N."/>
            <person name="Altincicek B."/>
            <person name="Vilcinskas A."/>
            <person name="Williams M."/>
            <person name="Hultmark D."/>
            <person name="Hetru C."/>
            <person name="Jiang H."/>
            <person name="Grimmelikhuijzen C.J."/>
            <person name="Hauser F."/>
            <person name="Cazzamali G."/>
            <person name="Williamson M."/>
            <person name="Park Y."/>
            <person name="Li B."/>
            <person name="Tanaka Y."/>
            <person name="Predel R."/>
            <person name="Neupert S."/>
            <person name="Schachtner J."/>
            <person name="Verleyen P."/>
            <person name="Raible F."/>
            <person name="Bork P."/>
            <person name="Friedrich M."/>
            <person name="Walden K.K."/>
            <person name="Robertson H.M."/>
            <person name="Angeli S."/>
            <person name="Foret S."/>
            <person name="Bucher G."/>
            <person name="Schuetz S."/>
            <person name="Maleszka R."/>
            <person name="Wimmer E.A."/>
            <person name="Beeman R.W."/>
            <person name="Lorenzen M."/>
            <person name="Tomoyasu Y."/>
            <person name="Miller S.C."/>
            <person name="Grossmann D."/>
            <person name="Bucher G."/>
        </authorList>
    </citation>
    <scope>NUCLEOTIDE SEQUENCE [LARGE SCALE GENOMIC DNA]</scope>
    <source>
        <strain evidence="1 2">Georgia GA2</strain>
    </source>
</reference>
<sequence>MNCLLGFFQEERGKSAQVGLIPEFTMAYEPEPRFCNYNATPKIAEDKKVLARLEHLNSARPQPFITLFAHPPPAVGAVWSLKKQCFI</sequence>
<organism evidence="1 2">
    <name type="scientific">Tribolium castaneum</name>
    <name type="common">Red flour beetle</name>
    <dbReference type="NCBI Taxonomy" id="7070"/>
    <lineage>
        <taxon>Eukaryota</taxon>
        <taxon>Metazoa</taxon>
        <taxon>Ecdysozoa</taxon>
        <taxon>Arthropoda</taxon>
        <taxon>Hexapoda</taxon>
        <taxon>Insecta</taxon>
        <taxon>Pterygota</taxon>
        <taxon>Neoptera</taxon>
        <taxon>Endopterygota</taxon>
        <taxon>Coleoptera</taxon>
        <taxon>Polyphaga</taxon>
        <taxon>Cucujiformia</taxon>
        <taxon>Tenebrionidae</taxon>
        <taxon>Tenebrionidae incertae sedis</taxon>
        <taxon>Tribolium</taxon>
    </lineage>
</organism>
<dbReference type="InParanoid" id="D6X302"/>
<name>D6X302_TRICA</name>
<reference evidence="1 2" key="2">
    <citation type="journal article" date="2010" name="Nucleic Acids Res.">
        <title>BeetleBase in 2010: revisions to provide comprehensive genomic information for Tribolium castaneum.</title>
        <authorList>
            <person name="Kim H.S."/>
            <person name="Murphy T."/>
            <person name="Xia J."/>
            <person name="Caragea D."/>
            <person name="Park Y."/>
            <person name="Beeman R.W."/>
            <person name="Lorenzen M.D."/>
            <person name="Butcher S."/>
            <person name="Manak J.R."/>
            <person name="Brown S.J."/>
        </authorList>
    </citation>
    <scope>GENOME REANNOTATION</scope>
    <source>
        <strain evidence="1 2">Georgia GA2</strain>
    </source>
</reference>
<evidence type="ECO:0000313" key="2">
    <source>
        <dbReference type="Proteomes" id="UP000007266"/>
    </source>
</evidence>
<protein>
    <submittedName>
        <fullName evidence="1">Uncharacterized protein</fullName>
    </submittedName>
</protein>
<evidence type="ECO:0000313" key="1">
    <source>
        <dbReference type="EMBL" id="EFA09814.1"/>
    </source>
</evidence>
<dbReference type="Proteomes" id="UP000007266">
    <property type="component" value="Linkage group 9"/>
</dbReference>
<dbReference type="HOGENOM" id="CLU_2486267_0_0_1"/>